<comment type="caution">
    <text evidence="3">The sequence shown here is derived from an EMBL/GenBank/DDBJ whole genome shotgun (WGS) entry which is preliminary data.</text>
</comment>
<feature type="domain" description="THIF-type NAD/FAD binding fold" evidence="2">
    <location>
        <begin position="48"/>
        <end position="313"/>
    </location>
</feature>
<evidence type="ECO:0000313" key="3">
    <source>
        <dbReference type="EMBL" id="EFL44179.1"/>
    </source>
</evidence>
<dbReference type="InterPro" id="IPR035985">
    <property type="entry name" value="Ubiquitin-activating_enz"/>
</dbReference>
<keyword evidence="4" id="KW-1185">Reference proteome</keyword>
<gene>
    <name evidence="3" type="ORF">HMPREF9248_0934</name>
</gene>
<dbReference type="PANTHER" id="PTHR43267:SF1">
    <property type="entry name" value="TRNA THREONYLCARBAMOYLADENOSINE DEHYDRATASE"/>
    <property type="match status" value="1"/>
</dbReference>
<dbReference type="InterPro" id="IPR045886">
    <property type="entry name" value="ThiF/MoeB/HesA"/>
</dbReference>
<dbReference type="SUPFAM" id="SSF69572">
    <property type="entry name" value="Activating enzymes of the ubiquitin-like proteins"/>
    <property type="match status" value="1"/>
</dbReference>
<dbReference type="Pfam" id="PF00899">
    <property type="entry name" value="ThiF"/>
    <property type="match status" value="1"/>
</dbReference>
<evidence type="ECO:0000313" key="4">
    <source>
        <dbReference type="Proteomes" id="UP000004431"/>
    </source>
</evidence>
<dbReference type="Proteomes" id="UP000004431">
    <property type="component" value="Unassembled WGS sequence"/>
</dbReference>
<dbReference type="CDD" id="cd00755">
    <property type="entry name" value="YgdL_like"/>
    <property type="match status" value="1"/>
</dbReference>
<dbReference type="EMBL" id="AEDQ01000017">
    <property type="protein sequence ID" value="EFL44179.1"/>
    <property type="molecule type" value="Genomic_DNA"/>
</dbReference>
<organism evidence="3 4">
    <name type="scientific">Fannyhessea vaginae PB189-T1-4</name>
    <dbReference type="NCBI Taxonomy" id="866774"/>
    <lineage>
        <taxon>Bacteria</taxon>
        <taxon>Bacillati</taxon>
        <taxon>Actinomycetota</taxon>
        <taxon>Coriobacteriia</taxon>
        <taxon>Coriobacteriales</taxon>
        <taxon>Atopobiaceae</taxon>
        <taxon>Fannyhessea</taxon>
    </lineage>
</organism>
<dbReference type="RefSeq" id="WP_006303887.1">
    <property type="nucleotide sequence ID" value="NZ_AEDQ01000017.1"/>
</dbReference>
<sequence length="316" mass="34699">MPQHNMQHNEMHSSQQHSQQSSQQNLNRCAQDNTTAADETMFSRLELIMGTQRLHTLRQARVMVLGLGGVGSNAAIALARGGVGTLILVDRDYVSPSNINRQAVAFQSTIGKAKTDVMCALISDINPQCKVICLQAFLDKDTIAAQLEALPRPHYVIDAIDTIAQKLRIAQWCQDTNIPLIASMGGANKLNPERIHITTIEKTKSCPVCKVMRKECKKRNIRKLEVLYSTEVPIPQRCVGESANNDTRKESAPGVDTPIAAGTVGAGIHTQPQPRPQKAQTLGTMSYIPPIMGFMLAGHVICKLTQLENPYANYQH</sequence>
<feature type="region of interest" description="Disordered" evidence="1">
    <location>
        <begin position="1"/>
        <end position="31"/>
    </location>
</feature>
<dbReference type="PANTHER" id="PTHR43267">
    <property type="entry name" value="TRNA THREONYLCARBAMOYLADENOSINE DEHYDRATASE"/>
    <property type="match status" value="1"/>
</dbReference>
<protein>
    <submittedName>
        <fullName evidence="3">ThiF family protein</fullName>
    </submittedName>
</protein>
<proteinExistence type="predicted"/>
<name>A0ABN0B0D8_9ACTN</name>
<accession>A0ABN0B0D8</accession>
<feature type="compositionally biased region" description="Low complexity" evidence="1">
    <location>
        <begin position="12"/>
        <end position="24"/>
    </location>
</feature>
<dbReference type="Gene3D" id="3.40.50.720">
    <property type="entry name" value="NAD(P)-binding Rossmann-like Domain"/>
    <property type="match status" value="1"/>
</dbReference>
<evidence type="ECO:0000259" key="2">
    <source>
        <dbReference type="Pfam" id="PF00899"/>
    </source>
</evidence>
<evidence type="ECO:0000256" key="1">
    <source>
        <dbReference type="SAM" id="MobiDB-lite"/>
    </source>
</evidence>
<dbReference type="InterPro" id="IPR000594">
    <property type="entry name" value="ThiF_NAD_FAD-bd"/>
</dbReference>
<reference evidence="3 4" key="1">
    <citation type="submission" date="2010-08" db="EMBL/GenBank/DDBJ databases">
        <authorList>
            <person name="Durkin A.S."/>
            <person name="Madupu R."/>
            <person name="Torralba M."/>
            <person name="Gillis M."/>
            <person name="Methe B."/>
            <person name="Sutton G."/>
            <person name="Nelson K.E."/>
        </authorList>
    </citation>
    <scope>NUCLEOTIDE SEQUENCE [LARGE SCALE GENOMIC DNA]</scope>
    <source>
        <strain evidence="3 4">PB189-T1-4</strain>
    </source>
</reference>